<dbReference type="InterPro" id="IPR001829">
    <property type="entry name" value="Pili_assmbl_chaperone_bac"/>
</dbReference>
<evidence type="ECO:0000259" key="9">
    <source>
        <dbReference type="Pfam" id="PF02753"/>
    </source>
</evidence>
<dbReference type="PROSITE" id="PS00635">
    <property type="entry name" value="PILI_CHAPERONE"/>
    <property type="match status" value="1"/>
</dbReference>
<dbReference type="PANTHER" id="PTHR30251">
    <property type="entry name" value="PILUS ASSEMBLY CHAPERONE"/>
    <property type="match status" value="1"/>
</dbReference>
<keyword evidence="6 7" id="KW-0143">Chaperone</keyword>
<dbReference type="InterPro" id="IPR016147">
    <property type="entry name" value="Pili_assmbl_chaperone_N"/>
</dbReference>
<keyword evidence="3" id="KW-1029">Fimbrium biogenesis</keyword>
<evidence type="ECO:0000256" key="6">
    <source>
        <dbReference type="ARBA" id="ARBA00023186"/>
    </source>
</evidence>
<dbReference type="FunFam" id="2.60.40.10:FF:000458">
    <property type="entry name" value="Molecular chaperone FimC"/>
    <property type="match status" value="1"/>
</dbReference>
<reference evidence="10" key="1">
    <citation type="submission" date="2022-03" db="EMBL/GenBank/DDBJ databases">
        <title>ESBL-producing Moellerella wisconsensis and Escherichia marmotae isolated from wild game meat.</title>
        <authorList>
            <person name="Biggel M."/>
        </authorList>
    </citation>
    <scope>NUCLEOTIDE SEQUENCE</scope>
    <source>
        <strain evidence="10">W51</strain>
    </source>
</reference>
<dbReference type="RefSeq" id="WP_241541757.1">
    <property type="nucleotide sequence ID" value="NZ_CAWQWL010000001.1"/>
</dbReference>
<dbReference type="EMBL" id="CP093245">
    <property type="protein sequence ID" value="UNH29558.1"/>
    <property type="molecule type" value="Genomic_DNA"/>
</dbReference>
<dbReference type="InterPro" id="IPR016148">
    <property type="entry name" value="Pili_assmbl_chaperone_C"/>
</dbReference>
<evidence type="ECO:0000256" key="1">
    <source>
        <dbReference type="ARBA" id="ARBA00004418"/>
    </source>
</evidence>
<evidence type="ECO:0000256" key="3">
    <source>
        <dbReference type="ARBA" id="ARBA00022558"/>
    </source>
</evidence>
<evidence type="ECO:0000313" key="10">
    <source>
        <dbReference type="EMBL" id="UNH29558.1"/>
    </source>
</evidence>
<sequence length="227" mass="25431">MKIISSLILGLIINCIILPASYASIIIGGTRVIYSEKSNEVAISLTNNSKNNTFLVQSWIENKDHQARNKDFIITPPLIRMDAKDENILRIININPLLPKDRESLFWLNVKAVPSSNKTTENVLRIVIKSQLKVFYRPSDIESLADDAYKKLIFEYTNNGIKVTNPTPFFINLKQVNIGNQAVNSLEMLTPFESHSFNYGGIKSSVVSWSVVNDLGGESSIESATIR</sequence>
<comment type="similarity">
    <text evidence="2 7">Belongs to the periplasmic pilus chaperone family.</text>
</comment>
<proteinExistence type="inferred from homology"/>
<dbReference type="Proteomes" id="UP000829116">
    <property type="component" value="Chromosome"/>
</dbReference>
<dbReference type="Pfam" id="PF02753">
    <property type="entry name" value="PapD_C"/>
    <property type="match status" value="1"/>
</dbReference>
<evidence type="ECO:0000256" key="5">
    <source>
        <dbReference type="ARBA" id="ARBA00022764"/>
    </source>
</evidence>
<dbReference type="InterPro" id="IPR018046">
    <property type="entry name" value="Pili_assmbl_chaperone_CS"/>
</dbReference>
<feature type="domain" description="Pili assembly chaperone C-terminal" evidence="9">
    <location>
        <begin position="163"/>
        <end position="219"/>
    </location>
</feature>
<evidence type="ECO:0000256" key="7">
    <source>
        <dbReference type="RuleBase" id="RU003918"/>
    </source>
</evidence>
<dbReference type="Pfam" id="PF00345">
    <property type="entry name" value="PapD_N"/>
    <property type="match status" value="1"/>
</dbReference>
<dbReference type="InterPro" id="IPR050643">
    <property type="entry name" value="Periplasmic_pilus_chap"/>
</dbReference>
<evidence type="ECO:0000259" key="8">
    <source>
        <dbReference type="Pfam" id="PF00345"/>
    </source>
</evidence>
<keyword evidence="5" id="KW-0574">Periplasm</keyword>
<organism evidence="10 11">
    <name type="scientific">Moellerella wisconsensis</name>
    <dbReference type="NCBI Taxonomy" id="158849"/>
    <lineage>
        <taxon>Bacteria</taxon>
        <taxon>Pseudomonadati</taxon>
        <taxon>Pseudomonadota</taxon>
        <taxon>Gammaproteobacteria</taxon>
        <taxon>Enterobacterales</taxon>
        <taxon>Morganellaceae</taxon>
        <taxon>Moellerella</taxon>
    </lineage>
</organism>
<dbReference type="GO" id="GO:0071555">
    <property type="term" value="P:cell wall organization"/>
    <property type="evidence" value="ECO:0007669"/>
    <property type="project" value="InterPro"/>
</dbReference>
<keyword evidence="4" id="KW-0732">Signal</keyword>
<dbReference type="InterPro" id="IPR008962">
    <property type="entry name" value="PapD-like_sf"/>
</dbReference>
<evidence type="ECO:0000313" key="11">
    <source>
        <dbReference type="Proteomes" id="UP000829116"/>
    </source>
</evidence>
<dbReference type="SUPFAM" id="SSF49354">
    <property type="entry name" value="PapD-like"/>
    <property type="match status" value="1"/>
</dbReference>
<dbReference type="Gene3D" id="2.60.40.10">
    <property type="entry name" value="Immunoglobulins"/>
    <property type="match status" value="2"/>
</dbReference>
<dbReference type="AlphaFoldDB" id="A0A9Q8PYH8"/>
<dbReference type="InterPro" id="IPR013783">
    <property type="entry name" value="Ig-like_fold"/>
</dbReference>
<dbReference type="GO" id="GO:0030288">
    <property type="term" value="C:outer membrane-bounded periplasmic space"/>
    <property type="evidence" value="ECO:0007669"/>
    <property type="project" value="InterPro"/>
</dbReference>
<evidence type="ECO:0000256" key="2">
    <source>
        <dbReference type="ARBA" id="ARBA00007399"/>
    </source>
</evidence>
<evidence type="ECO:0000256" key="4">
    <source>
        <dbReference type="ARBA" id="ARBA00022729"/>
    </source>
</evidence>
<accession>A0A9Q8PYH8</accession>
<dbReference type="PANTHER" id="PTHR30251:SF0">
    <property type="entry name" value="FIMBRIAL CHAPERONE PROTEIN ELFD-RELATED"/>
    <property type="match status" value="1"/>
</dbReference>
<feature type="domain" description="Pili assembly chaperone N-terminal" evidence="8">
    <location>
        <begin position="25"/>
        <end position="141"/>
    </location>
</feature>
<protein>
    <submittedName>
        <fullName evidence="10">Molecular chaperone</fullName>
    </submittedName>
</protein>
<dbReference type="PRINTS" id="PR00969">
    <property type="entry name" value="CHAPERONPILI"/>
</dbReference>
<gene>
    <name evidence="10" type="ORF">MNY72_09135</name>
</gene>
<comment type="subcellular location">
    <subcellularLocation>
        <location evidence="1 7">Periplasm</location>
    </subcellularLocation>
</comment>
<dbReference type="InterPro" id="IPR036316">
    <property type="entry name" value="Pili_assmbl_chap_C_dom_sf"/>
</dbReference>
<name>A0A9Q8PYH8_9GAMM</name>
<dbReference type="SUPFAM" id="SSF49584">
    <property type="entry name" value="Periplasmic chaperone C-domain"/>
    <property type="match status" value="1"/>
</dbReference>